<dbReference type="EMBL" id="AOJH01000072">
    <property type="protein sequence ID" value="EMA61558.1"/>
    <property type="molecule type" value="Genomic_DNA"/>
</dbReference>
<dbReference type="AlphaFoldDB" id="M0NVI6"/>
<evidence type="ECO:0000313" key="2">
    <source>
        <dbReference type="Proteomes" id="UP000011546"/>
    </source>
</evidence>
<organism evidence="1 2">
    <name type="scientific">Halorubrum kocurii JCM 14978</name>
    <dbReference type="NCBI Taxonomy" id="1230456"/>
    <lineage>
        <taxon>Archaea</taxon>
        <taxon>Methanobacteriati</taxon>
        <taxon>Methanobacteriota</taxon>
        <taxon>Stenosarchaea group</taxon>
        <taxon>Halobacteria</taxon>
        <taxon>Halobacteriales</taxon>
        <taxon>Haloferacaceae</taxon>
        <taxon>Halorubrum</taxon>
    </lineage>
</organism>
<dbReference type="Proteomes" id="UP000011546">
    <property type="component" value="Unassembled WGS sequence"/>
</dbReference>
<keyword evidence="2" id="KW-1185">Reference proteome</keyword>
<dbReference type="STRING" id="1230456.C468_11825"/>
<proteinExistence type="predicted"/>
<sequence>MERGVDRSTLRFFVLVVLTFRPQDLVRELPNSLSVLGAHVDRPRALDLAVHDRVLLWSPHLGRLFFYVLGSPDHLLVAGRSLGAVVGFGRPLFRRS</sequence>
<evidence type="ECO:0000313" key="1">
    <source>
        <dbReference type="EMBL" id="EMA61558.1"/>
    </source>
</evidence>
<protein>
    <submittedName>
        <fullName evidence="1">Uncharacterized protein</fullName>
    </submittedName>
</protein>
<reference evidence="1 2" key="1">
    <citation type="journal article" date="2014" name="PLoS Genet.">
        <title>Phylogenetically driven sequencing of extremely halophilic archaea reveals strategies for static and dynamic osmo-response.</title>
        <authorList>
            <person name="Becker E.A."/>
            <person name="Seitzer P.M."/>
            <person name="Tritt A."/>
            <person name="Larsen D."/>
            <person name="Krusor M."/>
            <person name="Yao A.I."/>
            <person name="Wu D."/>
            <person name="Madern D."/>
            <person name="Eisen J.A."/>
            <person name="Darling A.E."/>
            <person name="Facciotti M.T."/>
        </authorList>
    </citation>
    <scope>NUCLEOTIDE SEQUENCE [LARGE SCALE GENOMIC DNA]</scope>
    <source>
        <strain evidence="1 2">JCM 14978</strain>
    </source>
</reference>
<comment type="caution">
    <text evidence="1">The sequence shown here is derived from an EMBL/GenBank/DDBJ whole genome shotgun (WGS) entry which is preliminary data.</text>
</comment>
<accession>M0NVI6</accession>
<gene>
    <name evidence="1" type="ORF">C468_11825</name>
</gene>
<name>M0NVI6_9EURY</name>